<accession>A0ABY9K158</accession>
<keyword evidence="2" id="KW-0732">Signal</keyword>
<evidence type="ECO:0000256" key="2">
    <source>
        <dbReference type="SAM" id="SignalP"/>
    </source>
</evidence>
<dbReference type="RefSeq" id="WP_226540738.1">
    <property type="nucleotide sequence ID" value="NZ_CP129014.1"/>
</dbReference>
<dbReference type="Proteomes" id="UP001197974">
    <property type="component" value="Plasmid unnamed1"/>
</dbReference>
<geneLocation type="plasmid" evidence="3 4">
    <name>unnamed1</name>
</geneLocation>
<evidence type="ECO:0000313" key="4">
    <source>
        <dbReference type="Proteomes" id="UP001197974"/>
    </source>
</evidence>
<feature type="signal peptide" evidence="2">
    <location>
        <begin position="1"/>
        <end position="29"/>
    </location>
</feature>
<feature type="transmembrane region" description="Helical" evidence="1">
    <location>
        <begin position="114"/>
        <end position="135"/>
    </location>
</feature>
<proteinExistence type="predicted"/>
<sequence length="212" mass="23062">MKKKISKFILSLLTVTLIVGSLGINTTHASTPESQLPENSEEFIHDDSLKILEAIENIPDELENQDINKTVEYFEEYTGLDFTANGDVIELVDDNQSNGLVEGVNNKGVSLNGVNYWACGGAFLAVVGSFGFPLSKVFKLKKALKAAGGVYNFVDKAMDYAIYYKKRGYSKTAALKKGFSRASKKYNLSKDIQNAILDIAGVSTVIGACKPS</sequence>
<keyword evidence="1" id="KW-1133">Transmembrane helix</keyword>
<name>A0ABY9K158_9BACI</name>
<keyword evidence="1" id="KW-0812">Transmembrane</keyword>
<keyword evidence="4" id="KW-1185">Reference proteome</keyword>
<dbReference type="EMBL" id="CP129014">
    <property type="protein sequence ID" value="WLR44443.1"/>
    <property type="molecule type" value="Genomic_DNA"/>
</dbReference>
<organism evidence="3 4">
    <name type="scientific">Bacillus carboniphilus</name>
    <dbReference type="NCBI Taxonomy" id="86663"/>
    <lineage>
        <taxon>Bacteria</taxon>
        <taxon>Bacillati</taxon>
        <taxon>Bacillota</taxon>
        <taxon>Bacilli</taxon>
        <taxon>Bacillales</taxon>
        <taxon>Bacillaceae</taxon>
        <taxon>Bacillus</taxon>
    </lineage>
</organism>
<feature type="chain" id="PRO_5046212455" evidence="2">
    <location>
        <begin position="30"/>
        <end position="212"/>
    </location>
</feature>
<keyword evidence="1" id="KW-0472">Membrane</keyword>
<keyword evidence="3" id="KW-0614">Plasmid</keyword>
<evidence type="ECO:0000313" key="3">
    <source>
        <dbReference type="EMBL" id="WLR44443.1"/>
    </source>
</evidence>
<gene>
    <name evidence="3" type="ORF">LC087_18850</name>
</gene>
<reference evidence="3 4" key="1">
    <citation type="submission" date="2023-06" db="EMBL/GenBank/DDBJ databases">
        <title>Five Gram-positive bacteria isolated from mangrove sediments in Shenzhen, Guangdong, China.</title>
        <authorList>
            <person name="Yu S."/>
            <person name="Zheng W."/>
            <person name="Huang Y."/>
        </authorList>
    </citation>
    <scope>NUCLEOTIDE SEQUENCE [LARGE SCALE GENOMIC DNA]</scope>
    <source>
        <strain evidence="3 4">SaN35-3</strain>
        <plasmid evidence="3 4">unnamed1</plasmid>
    </source>
</reference>
<protein>
    <submittedName>
        <fullName evidence="3">Uncharacterized protein</fullName>
    </submittedName>
</protein>
<evidence type="ECO:0000256" key="1">
    <source>
        <dbReference type="SAM" id="Phobius"/>
    </source>
</evidence>